<evidence type="ECO:0000313" key="2">
    <source>
        <dbReference type="EMBL" id="GIQ91230.1"/>
    </source>
</evidence>
<keyword evidence="3" id="KW-1185">Reference proteome</keyword>
<dbReference type="EMBL" id="BDIP01007361">
    <property type="protein sequence ID" value="GIQ91230.1"/>
    <property type="molecule type" value="Genomic_DNA"/>
</dbReference>
<feature type="non-terminal residue" evidence="2">
    <location>
        <position position="1"/>
    </location>
</feature>
<proteinExistence type="predicted"/>
<name>A0A9K3GQS7_9EUKA</name>
<gene>
    <name evidence="2" type="ORF">KIPB_014389</name>
</gene>
<organism evidence="2 3">
    <name type="scientific">Kipferlia bialata</name>
    <dbReference type="NCBI Taxonomy" id="797122"/>
    <lineage>
        <taxon>Eukaryota</taxon>
        <taxon>Metamonada</taxon>
        <taxon>Carpediemonas-like organisms</taxon>
        <taxon>Kipferlia</taxon>
    </lineage>
</organism>
<feature type="region of interest" description="Disordered" evidence="1">
    <location>
        <begin position="44"/>
        <end position="76"/>
    </location>
</feature>
<protein>
    <submittedName>
        <fullName evidence="2">Uncharacterized protein</fullName>
    </submittedName>
</protein>
<reference evidence="2 3" key="1">
    <citation type="journal article" date="2018" name="PLoS ONE">
        <title>The draft genome of Kipferlia bialata reveals reductive genome evolution in fornicate parasites.</title>
        <authorList>
            <person name="Tanifuji G."/>
            <person name="Takabayashi S."/>
            <person name="Kume K."/>
            <person name="Takagi M."/>
            <person name="Nakayama T."/>
            <person name="Kamikawa R."/>
            <person name="Inagaki Y."/>
            <person name="Hashimoto T."/>
        </authorList>
    </citation>
    <scope>NUCLEOTIDE SEQUENCE [LARGE SCALE GENOMIC DNA]</scope>
    <source>
        <strain evidence="2">NY0173</strain>
    </source>
</reference>
<dbReference type="Proteomes" id="UP000265618">
    <property type="component" value="Unassembled WGS sequence"/>
</dbReference>
<comment type="caution">
    <text evidence="2">The sequence shown here is derived from an EMBL/GenBank/DDBJ whole genome shotgun (WGS) entry which is preliminary data.</text>
</comment>
<dbReference type="AlphaFoldDB" id="A0A9K3GQS7"/>
<evidence type="ECO:0000313" key="3">
    <source>
        <dbReference type="Proteomes" id="UP000265618"/>
    </source>
</evidence>
<accession>A0A9K3GQS7</accession>
<sequence length="76" mass="7901">GEDHTVTFTWKPTIVGDSSKVVTLTCDDGYSASMYNDVFGFSGVGDSRVGPQTPTMGGETSETESETSEEAGSGGR</sequence>
<evidence type="ECO:0000256" key="1">
    <source>
        <dbReference type="SAM" id="MobiDB-lite"/>
    </source>
</evidence>